<dbReference type="RefSeq" id="WP_080914986.1">
    <property type="nucleotide sequence ID" value="NZ_CP020472.1"/>
</dbReference>
<feature type="chain" id="PRO_5045354526" evidence="1">
    <location>
        <begin position="18"/>
        <end position="136"/>
    </location>
</feature>
<keyword evidence="3" id="KW-1185">Reference proteome</keyword>
<gene>
    <name evidence="2" type="ORF">SJ2017_0857</name>
</gene>
<organism evidence="2 3">
    <name type="scientific">Shewanella japonica</name>
    <dbReference type="NCBI Taxonomy" id="93973"/>
    <lineage>
        <taxon>Bacteria</taxon>
        <taxon>Pseudomonadati</taxon>
        <taxon>Pseudomonadota</taxon>
        <taxon>Gammaproteobacteria</taxon>
        <taxon>Alteromonadales</taxon>
        <taxon>Shewanellaceae</taxon>
        <taxon>Shewanella</taxon>
    </lineage>
</organism>
<evidence type="ECO:0000256" key="1">
    <source>
        <dbReference type="SAM" id="SignalP"/>
    </source>
</evidence>
<reference evidence="2 3" key="1">
    <citation type="submission" date="2017-03" db="EMBL/GenBank/DDBJ databases">
        <title>Genome sequencing of Shewanella japonica KCTC 22435.</title>
        <authorList>
            <person name="Kim K.M."/>
        </authorList>
    </citation>
    <scope>NUCLEOTIDE SEQUENCE [LARGE SCALE GENOMIC DNA]</scope>
    <source>
        <strain evidence="2 3">KCTC 22435</strain>
    </source>
</reference>
<evidence type="ECO:0000313" key="3">
    <source>
        <dbReference type="Proteomes" id="UP000191820"/>
    </source>
</evidence>
<keyword evidence="1" id="KW-0732">Signal</keyword>
<sequence>MRILILVFIAWSSIAYADDCRFESEQARYDVNNASEDADLAFDKSGVSFISVANGIAPARPAFDDIEMTVCVVLETKWETLWVGADSSVCGSSNDLITKAFSYAEAFNKRMLELASTSESYKCADERGVMRKGIYE</sequence>
<dbReference type="EMBL" id="CP020472">
    <property type="protein sequence ID" value="ARD21188.1"/>
    <property type="molecule type" value="Genomic_DNA"/>
</dbReference>
<name>A0ABN4Y9U8_9GAMM</name>
<dbReference type="Proteomes" id="UP000191820">
    <property type="component" value="Chromosome"/>
</dbReference>
<evidence type="ECO:0000313" key="2">
    <source>
        <dbReference type="EMBL" id="ARD21188.1"/>
    </source>
</evidence>
<accession>A0ABN4Y9U8</accession>
<proteinExistence type="predicted"/>
<feature type="signal peptide" evidence="1">
    <location>
        <begin position="1"/>
        <end position="17"/>
    </location>
</feature>
<protein>
    <submittedName>
        <fullName evidence="2">Uncharacterized protein</fullName>
    </submittedName>
</protein>